<evidence type="ECO:0000313" key="2">
    <source>
        <dbReference type="Proteomes" id="UP000242715"/>
    </source>
</evidence>
<protein>
    <submittedName>
        <fullName evidence="1">Uncharacterized protein</fullName>
    </submittedName>
</protein>
<name>A0A2Z6MFC7_TRISU</name>
<accession>A0A2Z6MFC7</accession>
<sequence>MANDHRRNCPSYDLAFCHCTTNQRGRCFHLVDLESLHIISQAILAQQYKTNSWIYITEYPGPPPPSGTVHLMFCFGSLISQA</sequence>
<evidence type="ECO:0000313" key="1">
    <source>
        <dbReference type="EMBL" id="GAU21960.1"/>
    </source>
</evidence>
<dbReference type="EMBL" id="DF973240">
    <property type="protein sequence ID" value="GAU21960.1"/>
    <property type="molecule type" value="Genomic_DNA"/>
</dbReference>
<proteinExistence type="predicted"/>
<keyword evidence="2" id="KW-1185">Reference proteome</keyword>
<dbReference type="Proteomes" id="UP000242715">
    <property type="component" value="Unassembled WGS sequence"/>
</dbReference>
<gene>
    <name evidence="1" type="ORF">TSUD_111000</name>
</gene>
<reference evidence="2" key="1">
    <citation type="journal article" date="2017" name="Front. Plant Sci.">
        <title>Climate Clever Clovers: New Paradigm to Reduce the Environmental Footprint of Ruminants by Breeding Low Methanogenic Forages Utilizing Haplotype Variation.</title>
        <authorList>
            <person name="Kaur P."/>
            <person name="Appels R."/>
            <person name="Bayer P.E."/>
            <person name="Keeble-Gagnere G."/>
            <person name="Wang J."/>
            <person name="Hirakawa H."/>
            <person name="Shirasawa K."/>
            <person name="Vercoe P."/>
            <person name="Stefanova K."/>
            <person name="Durmic Z."/>
            <person name="Nichols P."/>
            <person name="Revell C."/>
            <person name="Isobe S.N."/>
            <person name="Edwards D."/>
            <person name="Erskine W."/>
        </authorList>
    </citation>
    <scope>NUCLEOTIDE SEQUENCE [LARGE SCALE GENOMIC DNA]</scope>
    <source>
        <strain evidence="2">cv. Daliak</strain>
    </source>
</reference>
<dbReference type="AlphaFoldDB" id="A0A2Z6MFC7"/>
<organism evidence="1 2">
    <name type="scientific">Trifolium subterraneum</name>
    <name type="common">Subterranean clover</name>
    <dbReference type="NCBI Taxonomy" id="3900"/>
    <lineage>
        <taxon>Eukaryota</taxon>
        <taxon>Viridiplantae</taxon>
        <taxon>Streptophyta</taxon>
        <taxon>Embryophyta</taxon>
        <taxon>Tracheophyta</taxon>
        <taxon>Spermatophyta</taxon>
        <taxon>Magnoliopsida</taxon>
        <taxon>eudicotyledons</taxon>
        <taxon>Gunneridae</taxon>
        <taxon>Pentapetalae</taxon>
        <taxon>rosids</taxon>
        <taxon>fabids</taxon>
        <taxon>Fabales</taxon>
        <taxon>Fabaceae</taxon>
        <taxon>Papilionoideae</taxon>
        <taxon>50 kb inversion clade</taxon>
        <taxon>NPAAA clade</taxon>
        <taxon>Hologalegina</taxon>
        <taxon>IRL clade</taxon>
        <taxon>Trifolieae</taxon>
        <taxon>Trifolium</taxon>
    </lineage>
</organism>